<accession>A0A7G9GST3</accession>
<organism evidence="5 6">
    <name type="scientific">[Eubacterium] hominis</name>
    <dbReference type="NCBI Taxonomy" id="2764325"/>
    <lineage>
        <taxon>Bacteria</taxon>
        <taxon>Bacillati</taxon>
        <taxon>Bacillota</taxon>
        <taxon>Erysipelotrichia</taxon>
        <taxon>Erysipelotrichales</taxon>
        <taxon>Erysipelotrichaceae</taxon>
        <taxon>Amedibacillus</taxon>
    </lineage>
</organism>
<evidence type="ECO:0000313" key="6">
    <source>
        <dbReference type="Proteomes" id="UP000515856"/>
    </source>
</evidence>
<sequence>MKENKYDDEVFFKKYSEMERSKKGLQGAGEWSELQKLLPDFEGKRVLDLGCGYGWHCLYAANHGAKLVHGIDISEKMLEVAKEKNSADVITYEQKAMEDLDFPENSFDVVLSSLAFHYVKDFTTLVEHISHWIEKDGTFVFSVEHPVFTSFGTQDWYYDDDGNILHFPVDRYYYEGKRDAIFLGEKVTKYHRTLTTYLNTLLVNDFVIEHIIEPQPPQDMLDLPGMKDEMRRPMMLLVSARKR</sequence>
<name>A0A7G9GST3_9FIRM</name>
<keyword evidence="1 5" id="KW-0489">Methyltransferase</keyword>
<dbReference type="AlphaFoldDB" id="A0A7G9GST3"/>
<evidence type="ECO:0000256" key="2">
    <source>
        <dbReference type="ARBA" id="ARBA00022679"/>
    </source>
</evidence>
<dbReference type="InterPro" id="IPR013216">
    <property type="entry name" value="Methyltransf_11"/>
</dbReference>
<keyword evidence="6" id="KW-1185">Reference proteome</keyword>
<evidence type="ECO:0000256" key="1">
    <source>
        <dbReference type="ARBA" id="ARBA00022603"/>
    </source>
</evidence>
<keyword evidence="2 5" id="KW-0808">Transferase</keyword>
<dbReference type="RefSeq" id="WP_117451383.1">
    <property type="nucleotide sequence ID" value="NZ_CP060636.1"/>
</dbReference>
<dbReference type="GO" id="GO:0008757">
    <property type="term" value="F:S-adenosylmethionine-dependent methyltransferase activity"/>
    <property type="evidence" value="ECO:0007669"/>
    <property type="project" value="InterPro"/>
</dbReference>
<dbReference type="Gene3D" id="3.40.50.150">
    <property type="entry name" value="Vaccinia Virus protein VP39"/>
    <property type="match status" value="1"/>
</dbReference>
<evidence type="ECO:0000313" key="5">
    <source>
        <dbReference type="EMBL" id="QNM13865.1"/>
    </source>
</evidence>
<dbReference type="Pfam" id="PF08241">
    <property type="entry name" value="Methyltransf_11"/>
    <property type="match status" value="1"/>
</dbReference>
<dbReference type="SUPFAM" id="SSF53335">
    <property type="entry name" value="S-adenosyl-L-methionine-dependent methyltransferases"/>
    <property type="match status" value="1"/>
</dbReference>
<evidence type="ECO:0000259" key="4">
    <source>
        <dbReference type="Pfam" id="PF08241"/>
    </source>
</evidence>
<reference evidence="5 6" key="1">
    <citation type="submission" date="2020-08" db="EMBL/GenBank/DDBJ databases">
        <authorList>
            <person name="Liu C."/>
            <person name="Sun Q."/>
        </authorList>
    </citation>
    <scope>NUCLEOTIDE SEQUENCE [LARGE SCALE GENOMIC DNA]</scope>
    <source>
        <strain evidence="5 6">NSJ-61</strain>
    </source>
</reference>
<gene>
    <name evidence="5" type="ORF">H9Q80_07970</name>
</gene>
<dbReference type="KEGG" id="ehn:H9Q80_07970"/>
<protein>
    <submittedName>
        <fullName evidence="5">Class I SAM-dependent methyltransferase</fullName>
    </submittedName>
</protein>
<dbReference type="PANTHER" id="PTHR43464:SF19">
    <property type="entry name" value="UBIQUINONE BIOSYNTHESIS O-METHYLTRANSFERASE, MITOCHONDRIAL"/>
    <property type="match status" value="1"/>
</dbReference>
<dbReference type="GO" id="GO:0032259">
    <property type="term" value="P:methylation"/>
    <property type="evidence" value="ECO:0007669"/>
    <property type="project" value="UniProtKB-KW"/>
</dbReference>
<dbReference type="PANTHER" id="PTHR43464">
    <property type="entry name" value="METHYLTRANSFERASE"/>
    <property type="match status" value="1"/>
</dbReference>
<dbReference type="InterPro" id="IPR029063">
    <property type="entry name" value="SAM-dependent_MTases_sf"/>
</dbReference>
<dbReference type="Proteomes" id="UP000515856">
    <property type="component" value="Chromosome"/>
</dbReference>
<proteinExistence type="predicted"/>
<keyword evidence="3" id="KW-0949">S-adenosyl-L-methionine</keyword>
<dbReference type="CDD" id="cd02440">
    <property type="entry name" value="AdoMet_MTases"/>
    <property type="match status" value="1"/>
</dbReference>
<evidence type="ECO:0000256" key="3">
    <source>
        <dbReference type="ARBA" id="ARBA00022691"/>
    </source>
</evidence>
<feature type="domain" description="Methyltransferase type 11" evidence="4">
    <location>
        <begin position="47"/>
        <end position="141"/>
    </location>
</feature>
<dbReference type="EMBL" id="CP060636">
    <property type="protein sequence ID" value="QNM13865.1"/>
    <property type="molecule type" value="Genomic_DNA"/>
</dbReference>